<dbReference type="EMBL" id="JXCL01000014">
    <property type="protein sequence ID" value="KIL20122.1"/>
    <property type="molecule type" value="Genomic_DNA"/>
</dbReference>
<name>A0AB34R0R4_BACPU</name>
<accession>A0AB34R0R4</accession>
<protein>
    <recommendedName>
        <fullName evidence="3">Transposase</fullName>
    </recommendedName>
</protein>
<dbReference type="Proteomes" id="UP000031978">
    <property type="component" value="Unassembled WGS sequence"/>
</dbReference>
<comment type="caution">
    <text evidence="1">The sequence shown here is derived from an EMBL/GenBank/DDBJ whole genome shotgun (WGS) entry which is preliminary data.</text>
</comment>
<reference evidence="1 2" key="1">
    <citation type="submission" date="2014-12" db="EMBL/GenBank/DDBJ databases">
        <title>Draft Genome Sequences of Five Spore-Forming Food Isolates of Bacillus pumilus.</title>
        <authorList>
            <person name="de Jong A."/>
            <person name="van Heel A.J."/>
            <person name="Montalban-Lopez M."/>
            <person name="Krawczyk A.O."/>
            <person name="Berendsen E.M."/>
            <person name="Wells-Bennik M."/>
            <person name="Kuipers O.P."/>
        </authorList>
    </citation>
    <scope>NUCLEOTIDE SEQUENCE [LARGE SCALE GENOMIC DNA]</scope>
    <source>
        <strain evidence="1 2">B4127</strain>
    </source>
</reference>
<sequence length="42" mass="4880">MISFGYQNKKEQTFDQKAVLFIKNSLLPYQKAGFNGRIRLSV</sequence>
<evidence type="ECO:0000313" key="2">
    <source>
        <dbReference type="Proteomes" id="UP000031978"/>
    </source>
</evidence>
<evidence type="ECO:0000313" key="1">
    <source>
        <dbReference type="EMBL" id="KIL20122.1"/>
    </source>
</evidence>
<proteinExistence type="predicted"/>
<organism evidence="1 2">
    <name type="scientific">Bacillus pumilus</name>
    <name type="common">Bacillus mesentericus</name>
    <dbReference type="NCBI Taxonomy" id="1408"/>
    <lineage>
        <taxon>Bacteria</taxon>
        <taxon>Bacillati</taxon>
        <taxon>Bacillota</taxon>
        <taxon>Bacilli</taxon>
        <taxon>Bacillales</taxon>
        <taxon>Bacillaceae</taxon>
        <taxon>Bacillus</taxon>
    </lineage>
</organism>
<gene>
    <name evidence="1" type="ORF">B4127_3986</name>
</gene>
<evidence type="ECO:0008006" key="3">
    <source>
        <dbReference type="Google" id="ProtNLM"/>
    </source>
</evidence>
<dbReference type="AlphaFoldDB" id="A0AB34R0R4"/>